<evidence type="ECO:0000313" key="3">
    <source>
        <dbReference type="Proteomes" id="UP000494205"/>
    </source>
</evidence>
<reference evidence="2 3" key="1">
    <citation type="submission" date="2020-04" db="EMBL/GenBank/DDBJ databases">
        <authorList>
            <person name="De Canck E."/>
        </authorList>
    </citation>
    <scope>NUCLEOTIDE SEQUENCE [LARGE SCALE GENOMIC DNA]</scope>
    <source>
        <strain evidence="2 3">LMG 27174</strain>
    </source>
</reference>
<dbReference type="EMBL" id="CADIJZ010000004">
    <property type="protein sequence ID" value="CAB3657272.1"/>
    <property type="molecule type" value="Genomic_DNA"/>
</dbReference>
<protein>
    <recommendedName>
        <fullName evidence="4">Transposase</fullName>
    </recommendedName>
</protein>
<organism evidence="2 3">
    <name type="scientific">Paraburkholderia rhynchosiae</name>
    <dbReference type="NCBI Taxonomy" id="487049"/>
    <lineage>
        <taxon>Bacteria</taxon>
        <taxon>Pseudomonadati</taxon>
        <taxon>Pseudomonadota</taxon>
        <taxon>Betaproteobacteria</taxon>
        <taxon>Burkholderiales</taxon>
        <taxon>Burkholderiaceae</taxon>
        <taxon>Paraburkholderia</taxon>
    </lineage>
</organism>
<sequence length="81" mass="9583">MGCQWKMLPIDRNAEGHPEIHYTRIYRTFRRWQADGCIDAIFSGSVQQLHQDQLLDLSVIHGDGRHHDGGEERRRQSRDHF</sequence>
<feature type="compositionally biased region" description="Basic and acidic residues" evidence="1">
    <location>
        <begin position="62"/>
        <end position="81"/>
    </location>
</feature>
<dbReference type="AlphaFoldDB" id="A0A6J5AFY2"/>
<gene>
    <name evidence="2" type="ORF">LMG27174_01478</name>
</gene>
<dbReference type="Proteomes" id="UP000494205">
    <property type="component" value="Unassembled WGS sequence"/>
</dbReference>
<evidence type="ECO:0000313" key="2">
    <source>
        <dbReference type="EMBL" id="CAB3657272.1"/>
    </source>
</evidence>
<proteinExistence type="predicted"/>
<accession>A0A6J5AFY2</accession>
<name>A0A6J5AFY2_9BURK</name>
<feature type="region of interest" description="Disordered" evidence="1">
    <location>
        <begin position="61"/>
        <end position="81"/>
    </location>
</feature>
<evidence type="ECO:0000256" key="1">
    <source>
        <dbReference type="SAM" id="MobiDB-lite"/>
    </source>
</evidence>
<evidence type="ECO:0008006" key="4">
    <source>
        <dbReference type="Google" id="ProtNLM"/>
    </source>
</evidence>